<evidence type="ECO:0000313" key="2">
    <source>
        <dbReference type="EMBL" id="KAF2482134.1"/>
    </source>
</evidence>
<feature type="chain" id="PRO_5025620574" evidence="1">
    <location>
        <begin position="21"/>
        <end position="221"/>
    </location>
</feature>
<reference evidence="2" key="1">
    <citation type="journal article" date="2020" name="Stud. Mycol.">
        <title>101 Dothideomycetes genomes: a test case for predicting lifestyles and emergence of pathogens.</title>
        <authorList>
            <person name="Haridas S."/>
            <person name="Albert R."/>
            <person name="Binder M."/>
            <person name="Bloem J."/>
            <person name="Labutti K."/>
            <person name="Salamov A."/>
            <person name="Andreopoulos B."/>
            <person name="Baker S."/>
            <person name="Barry K."/>
            <person name="Bills G."/>
            <person name="Bluhm B."/>
            <person name="Cannon C."/>
            <person name="Castanera R."/>
            <person name="Culley D."/>
            <person name="Daum C."/>
            <person name="Ezra D."/>
            <person name="Gonzalez J."/>
            <person name="Henrissat B."/>
            <person name="Kuo A."/>
            <person name="Liang C."/>
            <person name="Lipzen A."/>
            <person name="Lutzoni F."/>
            <person name="Magnuson J."/>
            <person name="Mondo S."/>
            <person name="Nolan M."/>
            <person name="Ohm R."/>
            <person name="Pangilinan J."/>
            <person name="Park H.-J."/>
            <person name="Ramirez L."/>
            <person name="Alfaro M."/>
            <person name="Sun H."/>
            <person name="Tritt A."/>
            <person name="Yoshinaga Y."/>
            <person name="Zwiers L.-H."/>
            <person name="Turgeon B."/>
            <person name="Goodwin S."/>
            <person name="Spatafora J."/>
            <person name="Crous P."/>
            <person name="Grigoriev I."/>
        </authorList>
    </citation>
    <scope>NUCLEOTIDE SEQUENCE</scope>
    <source>
        <strain evidence="2">CBS 113389</strain>
    </source>
</reference>
<keyword evidence="3" id="KW-1185">Reference proteome</keyword>
<gene>
    <name evidence="2" type="ORF">BDY17DRAFT_178205</name>
</gene>
<dbReference type="EMBL" id="MU001637">
    <property type="protein sequence ID" value="KAF2482134.1"/>
    <property type="molecule type" value="Genomic_DNA"/>
</dbReference>
<dbReference type="AlphaFoldDB" id="A0A6A6PR60"/>
<dbReference type="RefSeq" id="XP_033588704.1">
    <property type="nucleotide sequence ID" value="XM_033729884.1"/>
</dbReference>
<evidence type="ECO:0000256" key="1">
    <source>
        <dbReference type="SAM" id="SignalP"/>
    </source>
</evidence>
<proteinExistence type="predicted"/>
<evidence type="ECO:0000313" key="3">
    <source>
        <dbReference type="Proteomes" id="UP000799767"/>
    </source>
</evidence>
<sequence>MICSRITGAMLLGLVAFASAAPLDVEADYNSTIEARNSPLTITLYFDDHCGDTVGETPGGDPISKVQYTGDDSTYMKCQKSLPPGLLSYKLSGGPTLDCGDPAQHESKVWQVFNGPSCKGDGQVNTDQCKATACTSALEADPPPNSAVDAILRHVLRIENPPLWNWGVDGRLLDTILHSLLSTIPRTHADSKIVGTKCSQPPFGDGKYCESVEYTLYIAPP</sequence>
<name>A0A6A6PR60_9PEZI</name>
<accession>A0A6A6PR60</accession>
<protein>
    <submittedName>
        <fullName evidence="2">Uncharacterized protein</fullName>
    </submittedName>
</protein>
<keyword evidence="1" id="KW-0732">Signal</keyword>
<dbReference type="Proteomes" id="UP000799767">
    <property type="component" value="Unassembled WGS sequence"/>
</dbReference>
<dbReference type="GeneID" id="54470886"/>
<feature type="signal peptide" evidence="1">
    <location>
        <begin position="1"/>
        <end position="20"/>
    </location>
</feature>
<organism evidence="2 3">
    <name type="scientific">Neohortaea acidophila</name>
    <dbReference type="NCBI Taxonomy" id="245834"/>
    <lineage>
        <taxon>Eukaryota</taxon>
        <taxon>Fungi</taxon>
        <taxon>Dikarya</taxon>
        <taxon>Ascomycota</taxon>
        <taxon>Pezizomycotina</taxon>
        <taxon>Dothideomycetes</taxon>
        <taxon>Dothideomycetidae</taxon>
        <taxon>Mycosphaerellales</taxon>
        <taxon>Teratosphaeriaceae</taxon>
        <taxon>Neohortaea</taxon>
    </lineage>
</organism>